<evidence type="ECO:0000256" key="1">
    <source>
        <dbReference type="SAM" id="Coils"/>
    </source>
</evidence>
<evidence type="ECO:0000256" key="2">
    <source>
        <dbReference type="SAM" id="MobiDB-lite"/>
    </source>
</evidence>
<organism evidence="4 5">
    <name type="scientific">Phytophthora aleatoria</name>
    <dbReference type="NCBI Taxonomy" id="2496075"/>
    <lineage>
        <taxon>Eukaryota</taxon>
        <taxon>Sar</taxon>
        <taxon>Stramenopiles</taxon>
        <taxon>Oomycota</taxon>
        <taxon>Peronosporomycetes</taxon>
        <taxon>Peronosporales</taxon>
        <taxon>Peronosporaceae</taxon>
        <taxon>Phytophthora</taxon>
    </lineage>
</organism>
<gene>
    <name evidence="4" type="ORF">JG688_00009612</name>
</gene>
<feature type="compositionally biased region" description="Acidic residues" evidence="2">
    <location>
        <begin position="165"/>
        <end position="177"/>
    </location>
</feature>
<keyword evidence="1" id="KW-0175">Coiled coil</keyword>
<name>A0A8J5IX31_9STRA</name>
<dbReference type="AlphaFoldDB" id="A0A8J5IX31"/>
<dbReference type="PROSITE" id="PS50006">
    <property type="entry name" value="FHA_DOMAIN"/>
    <property type="match status" value="1"/>
</dbReference>
<keyword evidence="5" id="KW-1185">Reference proteome</keyword>
<proteinExistence type="predicted"/>
<feature type="compositionally biased region" description="Basic and acidic residues" evidence="2">
    <location>
        <begin position="178"/>
        <end position="193"/>
    </location>
</feature>
<dbReference type="InterPro" id="IPR000253">
    <property type="entry name" value="FHA_dom"/>
</dbReference>
<protein>
    <recommendedName>
        <fullName evidence="3">FHA domain-containing protein</fullName>
    </recommendedName>
</protein>
<comment type="caution">
    <text evidence="4">The sequence shown here is derived from an EMBL/GenBank/DDBJ whole genome shotgun (WGS) entry which is preliminary data.</text>
</comment>
<feature type="compositionally biased region" description="Basic and acidic residues" evidence="2">
    <location>
        <begin position="147"/>
        <end position="158"/>
    </location>
</feature>
<feature type="compositionally biased region" description="Polar residues" evidence="2">
    <location>
        <begin position="520"/>
        <end position="533"/>
    </location>
</feature>
<dbReference type="Pfam" id="PF00498">
    <property type="entry name" value="FHA"/>
    <property type="match status" value="1"/>
</dbReference>
<feature type="region of interest" description="Disordered" evidence="2">
    <location>
        <begin position="147"/>
        <end position="214"/>
    </location>
</feature>
<sequence>MARYSPPEWGSSGRNEFGIYLEVIKGGVVVETLELPRNDGRSYVLAGRMETVCDLALAHPSISRTHAALQFDEQGALFLYDIHSTHGCFVNKKRVLADEFVRLHIGDVLGFGESTRLYAICGPPELLPAEYESLNLAKFREKLAKKREISKEKQEERGASWGFGEDAEEDESAEEDDSVKGKEELPDYLRNLKEEEDQPYKSSVSQSQVSEKDRKLYQQLQTRIRKMENLKLEKSRILAKQNQLDGLSEGQQRTLERNEQRIEALLKEIDDLEGRIHAKNDQRTKTGSASGSAARKKRNINEELYGYNSDEDDFYDRTKANKQKIAARKQKVTGSSTTASVVAMTTTREPKREVLTAESITANVKKLEDELKKLQDGLSAASAKAVENQTRAEETKEEADSLDSFMAETTSQVHVSEVDSLTKRKAEVEAELKRQRQLLAVATPAIAALPIQKPATKTVDEPVKSSSPSMVKNLSDQVQVPDAASVEKAKTTGPVPVEAAAKKPDTVLASKPASEEKKPASTNSAMPATSQAPRKTPEKESPAPKRRRISGPTMGPPQHIKTTKGEDPGGDAGVLEGGDQVWVPPTNQSGDGRTKLNDKYGY</sequence>
<dbReference type="SMART" id="SM00240">
    <property type="entry name" value="FHA"/>
    <property type="match status" value="1"/>
</dbReference>
<feature type="coiled-coil region" evidence="1">
    <location>
        <begin position="357"/>
        <end position="384"/>
    </location>
</feature>
<evidence type="ECO:0000313" key="5">
    <source>
        <dbReference type="Proteomes" id="UP000709295"/>
    </source>
</evidence>
<evidence type="ECO:0000313" key="4">
    <source>
        <dbReference type="EMBL" id="KAG6960402.1"/>
    </source>
</evidence>
<feature type="region of interest" description="Disordered" evidence="2">
    <location>
        <begin position="452"/>
        <end position="602"/>
    </location>
</feature>
<feature type="compositionally biased region" description="Basic and acidic residues" evidence="2">
    <location>
        <begin position="592"/>
        <end position="602"/>
    </location>
</feature>
<feature type="compositionally biased region" description="Polar residues" evidence="2">
    <location>
        <begin position="464"/>
        <end position="478"/>
    </location>
</feature>
<feature type="region of interest" description="Disordered" evidence="2">
    <location>
        <begin position="276"/>
        <end position="297"/>
    </location>
</feature>
<evidence type="ECO:0000259" key="3">
    <source>
        <dbReference type="PROSITE" id="PS50006"/>
    </source>
</evidence>
<feature type="domain" description="FHA" evidence="3">
    <location>
        <begin position="44"/>
        <end position="95"/>
    </location>
</feature>
<accession>A0A8J5IX31</accession>
<reference evidence="4" key="1">
    <citation type="submission" date="2021-01" db="EMBL/GenBank/DDBJ databases">
        <title>Phytophthora aleatoria, a newly-described species from Pinus radiata is distinct from Phytophthora cactorum isolates based on comparative genomics.</title>
        <authorList>
            <person name="Mcdougal R."/>
            <person name="Panda P."/>
            <person name="Williams N."/>
            <person name="Studholme D.J."/>
        </authorList>
    </citation>
    <scope>NUCLEOTIDE SEQUENCE</scope>
    <source>
        <strain evidence="4">NZFS 4037</strain>
    </source>
</reference>
<dbReference type="EMBL" id="JAENGY010000560">
    <property type="protein sequence ID" value="KAG6960402.1"/>
    <property type="molecule type" value="Genomic_DNA"/>
</dbReference>
<dbReference type="InterPro" id="IPR050923">
    <property type="entry name" value="Cell_Proc_Reg/RNA_Proc"/>
</dbReference>
<dbReference type="Proteomes" id="UP000709295">
    <property type="component" value="Unassembled WGS sequence"/>
</dbReference>
<dbReference type="PANTHER" id="PTHR23308">
    <property type="entry name" value="NUCLEAR INHIBITOR OF PROTEIN PHOSPHATASE-1"/>
    <property type="match status" value="1"/>
</dbReference>